<dbReference type="EMBL" id="KD229055">
    <property type="protein sequence ID" value="EMS50646.1"/>
    <property type="molecule type" value="Genomic_DNA"/>
</dbReference>
<dbReference type="SUPFAM" id="SSF52540">
    <property type="entry name" value="P-loop containing nucleoside triphosphate hydrolases"/>
    <property type="match status" value="1"/>
</dbReference>
<keyword evidence="6 7" id="KW-0009">Actin-binding</keyword>
<dbReference type="PROSITE" id="PS51456">
    <property type="entry name" value="MYOSIN_MOTOR"/>
    <property type="match status" value="1"/>
</dbReference>
<proteinExistence type="inferred from homology"/>
<comment type="caution">
    <text evidence="7">Lacks conserved residue(s) required for the propagation of feature annotation.</text>
</comment>
<evidence type="ECO:0000256" key="5">
    <source>
        <dbReference type="ARBA" id="ARBA00023175"/>
    </source>
</evidence>
<comment type="similarity">
    <text evidence="7">Belongs to the TRAFAC class myosin-kinesin ATPase superfamily. Myosin family.</text>
</comment>
<keyword evidence="1 7" id="KW-0547">Nucleotide-binding</keyword>
<keyword evidence="5 7" id="KW-0505">Motor protein</keyword>
<dbReference type="PANTHER" id="PTHR13140:SF270">
    <property type="entry name" value="MYOSIN-12"/>
    <property type="match status" value="1"/>
</dbReference>
<evidence type="ECO:0000256" key="2">
    <source>
        <dbReference type="ARBA" id="ARBA00022840"/>
    </source>
</evidence>
<dbReference type="GO" id="GO:0005737">
    <property type="term" value="C:cytoplasm"/>
    <property type="evidence" value="ECO:0007669"/>
    <property type="project" value="TreeGrafter"/>
</dbReference>
<dbReference type="GO" id="GO:0007015">
    <property type="term" value="P:actin filament organization"/>
    <property type="evidence" value="ECO:0007669"/>
    <property type="project" value="TreeGrafter"/>
</dbReference>
<keyword evidence="3" id="KW-0112">Calmodulin-binding</keyword>
<dbReference type="AlphaFoldDB" id="M7YU71"/>
<name>M7YU71_TRIUA</name>
<dbReference type="InterPro" id="IPR036961">
    <property type="entry name" value="Kinesin_motor_dom_sf"/>
</dbReference>
<dbReference type="GO" id="GO:0005516">
    <property type="term" value="F:calmodulin binding"/>
    <property type="evidence" value="ECO:0007669"/>
    <property type="project" value="UniProtKB-KW"/>
</dbReference>
<keyword evidence="4 7" id="KW-0518">Myosin</keyword>
<sequence>MEAPTKVWLEDPDEAWVDGEVTGIKGADVTVATTNGKTVVASLASIYPKDTEAPPAGVDDMTKLAYLHEPGVLHNLACRAMINEHGSQSILVSGESGAGKTETTKMLMRYLAFMGGSFEQLCINMTNEKLQQHFNQGVLEAIRISCAGYPTKRTFDEFIDRFGVLAPELVDRGRVARKELRKLKMEEVVVPPVKNLSKQQSLTDRQQVLSISQIYRIGTMFWDDKYEEEVASAIDDVLPIHDPARLGIDAGEKIEMVRRRTSSAAIKPWKGPLPKVEAMLGRAMARRSARSWGPQEDLLRGRLARVFDRGVVSVVTEVGVGAGIAHDRLLRL</sequence>
<evidence type="ECO:0000256" key="6">
    <source>
        <dbReference type="ARBA" id="ARBA00023203"/>
    </source>
</evidence>
<dbReference type="PROSITE" id="PS51844">
    <property type="entry name" value="SH3_LIKE"/>
    <property type="match status" value="1"/>
</dbReference>
<dbReference type="GO" id="GO:0005524">
    <property type="term" value="F:ATP binding"/>
    <property type="evidence" value="ECO:0007669"/>
    <property type="project" value="UniProtKB-UniRule"/>
</dbReference>
<dbReference type="InterPro" id="IPR027417">
    <property type="entry name" value="P-loop_NTPase"/>
</dbReference>
<evidence type="ECO:0000256" key="1">
    <source>
        <dbReference type="ARBA" id="ARBA00022741"/>
    </source>
</evidence>
<dbReference type="Pfam" id="PF00063">
    <property type="entry name" value="Myosin_head"/>
    <property type="match status" value="1"/>
</dbReference>
<dbReference type="GO" id="GO:0000146">
    <property type="term" value="F:microfilament motor activity"/>
    <property type="evidence" value="ECO:0007669"/>
    <property type="project" value="TreeGrafter"/>
</dbReference>
<dbReference type="Gene3D" id="1.20.58.530">
    <property type="match status" value="1"/>
</dbReference>
<dbReference type="PANTHER" id="PTHR13140">
    <property type="entry name" value="MYOSIN"/>
    <property type="match status" value="1"/>
</dbReference>
<evidence type="ECO:0000313" key="8">
    <source>
        <dbReference type="EMBL" id="EMS50646.1"/>
    </source>
</evidence>
<organism evidence="8">
    <name type="scientific">Triticum urartu</name>
    <name type="common">Red wild einkorn</name>
    <name type="synonym">Crithodium urartu</name>
    <dbReference type="NCBI Taxonomy" id="4572"/>
    <lineage>
        <taxon>Eukaryota</taxon>
        <taxon>Viridiplantae</taxon>
        <taxon>Streptophyta</taxon>
        <taxon>Embryophyta</taxon>
        <taxon>Tracheophyta</taxon>
        <taxon>Spermatophyta</taxon>
        <taxon>Magnoliopsida</taxon>
        <taxon>Liliopsida</taxon>
        <taxon>Poales</taxon>
        <taxon>Poaceae</taxon>
        <taxon>BOP clade</taxon>
        <taxon>Pooideae</taxon>
        <taxon>Triticodae</taxon>
        <taxon>Triticeae</taxon>
        <taxon>Triticinae</taxon>
        <taxon>Triticum</taxon>
    </lineage>
</organism>
<dbReference type="eggNOG" id="KOG0160">
    <property type="taxonomic scope" value="Eukaryota"/>
</dbReference>
<keyword evidence="2 7" id="KW-0067">ATP-binding</keyword>
<accession>M7YU71</accession>
<evidence type="ECO:0000256" key="4">
    <source>
        <dbReference type="ARBA" id="ARBA00023123"/>
    </source>
</evidence>
<protein>
    <submittedName>
        <fullName evidence="8">Myosin-4</fullName>
    </submittedName>
</protein>
<dbReference type="Pfam" id="PF02736">
    <property type="entry name" value="Myosin_N"/>
    <property type="match status" value="1"/>
</dbReference>
<evidence type="ECO:0000256" key="3">
    <source>
        <dbReference type="ARBA" id="ARBA00022860"/>
    </source>
</evidence>
<feature type="binding site" evidence="7">
    <location>
        <begin position="94"/>
        <end position="101"/>
    </location>
    <ligand>
        <name>ATP</name>
        <dbReference type="ChEBI" id="CHEBI:30616"/>
    </ligand>
</feature>
<dbReference type="InterPro" id="IPR001609">
    <property type="entry name" value="Myosin_head_motor_dom-like"/>
</dbReference>
<dbReference type="InterPro" id="IPR004009">
    <property type="entry name" value="SH3_Myosin"/>
</dbReference>
<dbReference type="GO" id="GO:0016020">
    <property type="term" value="C:membrane"/>
    <property type="evidence" value="ECO:0007669"/>
    <property type="project" value="TreeGrafter"/>
</dbReference>
<dbReference type="STRING" id="4572.M7YU71"/>
<reference evidence="8" key="1">
    <citation type="journal article" date="2013" name="Nature">
        <title>Draft genome of the wheat A-genome progenitor Triticum urartu.</title>
        <authorList>
            <person name="Ling H.Q."/>
            <person name="Zhao S."/>
            <person name="Liu D."/>
            <person name="Wang J."/>
            <person name="Sun H."/>
            <person name="Zhang C."/>
            <person name="Fan H."/>
            <person name="Li D."/>
            <person name="Dong L."/>
            <person name="Tao Y."/>
            <person name="Gao C."/>
            <person name="Wu H."/>
            <person name="Li Y."/>
            <person name="Cui Y."/>
            <person name="Guo X."/>
            <person name="Zheng S."/>
            <person name="Wang B."/>
            <person name="Yu K."/>
            <person name="Liang Q."/>
            <person name="Yang W."/>
            <person name="Lou X."/>
            <person name="Chen J."/>
            <person name="Feng M."/>
            <person name="Jian J."/>
            <person name="Zhang X."/>
            <person name="Luo G."/>
            <person name="Jiang Y."/>
            <person name="Liu J."/>
            <person name="Wang Z."/>
            <person name="Sha Y."/>
            <person name="Zhang B."/>
            <person name="Wu H."/>
            <person name="Tang D."/>
            <person name="Shen Q."/>
            <person name="Xue P."/>
            <person name="Zou S."/>
            <person name="Wang X."/>
            <person name="Liu X."/>
            <person name="Wang F."/>
            <person name="Yang Y."/>
            <person name="An X."/>
            <person name="Dong Z."/>
            <person name="Zhang K."/>
            <person name="Zhang X."/>
            <person name="Luo M.C."/>
            <person name="Dvorak J."/>
            <person name="Tong Y."/>
            <person name="Wang J."/>
            <person name="Yang H."/>
            <person name="Li Z."/>
            <person name="Wang D."/>
            <person name="Zhang A."/>
            <person name="Wang J."/>
        </authorList>
    </citation>
    <scope>NUCLEOTIDE SEQUENCE</scope>
</reference>
<evidence type="ECO:0000256" key="7">
    <source>
        <dbReference type="PROSITE-ProRule" id="PRU00782"/>
    </source>
</evidence>
<gene>
    <name evidence="8" type="ORF">TRIUR3_17918</name>
</gene>
<dbReference type="SMART" id="SM00242">
    <property type="entry name" value="MYSc"/>
    <property type="match status" value="1"/>
</dbReference>
<dbReference type="GO" id="GO:0016459">
    <property type="term" value="C:myosin complex"/>
    <property type="evidence" value="ECO:0007669"/>
    <property type="project" value="UniProtKB-KW"/>
</dbReference>
<dbReference type="GO" id="GO:0051015">
    <property type="term" value="F:actin filament binding"/>
    <property type="evidence" value="ECO:0007669"/>
    <property type="project" value="TreeGrafter"/>
</dbReference>
<dbReference type="Gene3D" id="3.40.850.10">
    <property type="entry name" value="Kinesin motor domain"/>
    <property type="match status" value="2"/>
</dbReference>